<accession>A0A1L9R9F7</accession>
<dbReference type="PANTHER" id="PTHR35567:SF1">
    <property type="entry name" value="CONSERVED FUNGAL PROTEIN (AFU_ORTHOLOGUE AFUA_1G14230)"/>
    <property type="match status" value="1"/>
</dbReference>
<dbReference type="AlphaFoldDB" id="A0A1L9R9F7"/>
<sequence length="252" mass="26718">MNLSTLLLLCFTLVVDASPLRTRNNALSLDLARITSLLGHTQIGNFSLTNATLPLSDTNPKLPPVSPGLTLKHVALGRGTQNYTCSSSDKTATPAANGALATLYDASYLASSYPKLLHALPAALVGLPVDAVSYLTVLLGQLTSPKPGSLILGQHYFTSNKAPFFDLRLGGDKDWAAAKQNASVTAPSTSSSGSQDHDTKQDVSWLKLASTSGTGIKEVYRVQTYGGAAPSTCERQKGSFQVDYAAEYWFYG</sequence>
<evidence type="ECO:0000313" key="3">
    <source>
        <dbReference type="Proteomes" id="UP000184383"/>
    </source>
</evidence>
<protein>
    <recommendedName>
        <fullName evidence="4">Malate dehydrogenase</fullName>
    </recommendedName>
</protein>
<dbReference type="GeneID" id="63745700"/>
<dbReference type="InterPro" id="IPR021851">
    <property type="entry name" value="DUF3455"/>
</dbReference>
<keyword evidence="1" id="KW-0732">Signal</keyword>
<dbReference type="RefSeq" id="XP_040685216.1">
    <property type="nucleotide sequence ID" value="XM_040829852.1"/>
</dbReference>
<evidence type="ECO:0008006" key="4">
    <source>
        <dbReference type="Google" id="ProtNLM"/>
    </source>
</evidence>
<dbReference type="VEuPathDB" id="FungiDB:ASPWEDRAFT_163637"/>
<evidence type="ECO:0000313" key="2">
    <source>
        <dbReference type="EMBL" id="OJJ31539.1"/>
    </source>
</evidence>
<name>A0A1L9R9F7_ASPWE</name>
<dbReference type="PANTHER" id="PTHR35567">
    <property type="entry name" value="MALATE DEHYDROGENASE (AFU_ORTHOLOGUE AFUA_2G13800)"/>
    <property type="match status" value="1"/>
</dbReference>
<dbReference type="Pfam" id="PF11937">
    <property type="entry name" value="DUF3455"/>
    <property type="match status" value="1"/>
</dbReference>
<keyword evidence="3" id="KW-1185">Reference proteome</keyword>
<feature type="chain" id="PRO_5012069628" description="Malate dehydrogenase" evidence="1">
    <location>
        <begin position="18"/>
        <end position="252"/>
    </location>
</feature>
<evidence type="ECO:0000256" key="1">
    <source>
        <dbReference type="SAM" id="SignalP"/>
    </source>
</evidence>
<dbReference type="EMBL" id="KV878216">
    <property type="protein sequence ID" value="OJJ31539.1"/>
    <property type="molecule type" value="Genomic_DNA"/>
</dbReference>
<dbReference type="Proteomes" id="UP000184383">
    <property type="component" value="Unassembled WGS sequence"/>
</dbReference>
<gene>
    <name evidence="2" type="ORF">ASPWEDRAFT_163637</name>
</gene>
<organism evidence="2 3">
    <name type="scientific">Aspergillus wentii DTO 134E9</name>
    <dbReference type="NCBI Taxonomy" id="1073089"/>
    <lineage>
        <taxon>Eukaryota</taxon>
        <taxon>Fungi</taxon>
        <taxon>Dikarya</taxon>
        <taxon>Ascomycota</taxon>
        <taxon>Pezizomycotina</taxon>
        <taxon>Eurotiomycetes</taxon>
        <taxon>Eurotiomycetidae</taxon>
        <taxon>Eurotiales</taxon>
        <taxon>Aspergillaceae</taxon>
        <taxon>Aspergillus</taxon>
        <taxon>Aspergillus subgen. Cremei</taxon>
    </lineage>
</organism>
<dbReference type="OrthoDB" id="1859733at2759"/>
<proteinExistence type="predicted"/>
<feature type="signal peptide" evidence="1">
    <location>
        <begin position="1"/>
        <end position="17"/>
    </location>
</feature>
<reference evidence="3" key="1">
    <citation type="journal article" date="2017" name="Genome Biol.">
        <title>Comparative genomics reveals high biological diversity and specific adaptations in the industrially and medically important fungal genus Aspergillus.</title>
        <authorList>
            <person name="de Vries R.P."/>
            <person name="Riley R."/>
            <person name="Wiebenga A."/>
            <person name="Aguilar-Osorio G."/>
            <person name="Amillis S."/>
            <person name="Uchima C.A."/>
            <person name="Anderluh G."/>
            <person name="Asadollahi M."/>
            <person name="Askin M."/>
            <person name="Barry K."/>
            <person name="Battaglia E."/>
            <person name="Bayram O."/>
            <person name="Benocci T."/>
            <person name="Braus-Stromeyer S.A."/>
            <person name="Caldana C."/>
            <person name="Canovas D."/>
            <person name="Cerqueira G.C."/>
            <person name="Chen F."/>
            <person name="Chen W."/>
            <person name="Choi C."/>
            <person name="Clum A."/>
            <person name="Dos Santos R.A."/>
            <person name="Damasio A.R."/>
            <person name="Diallinas G."/>
            <person name="Emri T."/>
            <person name="Fekete E."/>
            <person name="Flipphi M."/>
            <person name="Freyberg S."/>
            <person name="Gallo A."/>
            <person name="Gournas C."/>
            <person name="Habgood R."/>
            <person name="Hainaut M."/>
            <person name="Harispe M.L."/>
            <person name="Henrissat B."/>
            <person name="Hilden K.S."/>
            <person name="Hope R."/>
            <person name="Hossain A."/>
            <person name="Karabika E."/>
            <person name="Karaffa L."/>
            <person name="Karanyi Z."/>
            <person name="Krasevec N."/>
            <person name="Kuo A."/>
            <person name="Kusch H."/>
            <person name="LaButti K."/>
            <person name="Lagendijk E.L."/>
            <person name="Lapidus A."/>
            <person name="Levasseur A."/>
            <person name="Lindquist E."/>
            <person name="Lipzen A."/>
            <person name="Logrieco A.F."/>
            <person name="MacCabe A."/>
            <person name="Maekelae M.R."/>
            <person name="Malavazi I."/>
            <person name="Melin P."/>
            <person name="Meyer V."/>
            <person name="Mielnichuk N."/>
            <person name="Miskei M."/>
            <person name="Molnar A.P."/>
            <person name="Mule G."/>
            <person name="Ngan C.Y."/>
            <person name="Orejas M."/>
            <person name="Orosz E."/>
            <person name="Ouedraogo J.P."/>
            <person name="Overkamp K.M."/>
            <person name="Park H.-S."/>
            <person name="Perrone G."/>
            <person name="Piumi F."/>
            <person name="Punt P.J."/>
            <person name="Ram A.F."/>
            <person name="Ramon A."/>
            <person name="Rauscher S."/>
            <person name="Record E."/>
            <person name="Riano-Pachon D.M."/>
            <person name="Robert V."/>
            <person name="Roehrig J."/>
            <person name="Ruller R."/>
            <person name="Salamov A."/>
            <person name="Salih N.S."/>
            <person name="Samson R.A."/>
            <person name="Sandor E."/>
            <person name="Sanguinetti M."/>
            <person name="Schuetze T."/>
            <person name="Sepcic K."/>
            <person name="Shelest E."/>
            <person name="Sherlock G."/>
            <person name="Sophianopoulou V."/>
            <person name="Squina F.M."/>
            <person name="Sun H."/>
            <person name="Susca A."/>
            <person name="Todd R.B."/>
            <person name="Tsang A."/>
            <person name="Unkles S.E."/>
            <person name="van de Wiele N."/>
            <person name="van Rossen-Uffink D."/>
            <person name="Oliveira J.V."/>
            <person name="Vesth T.C."/>
            <person name="Visser J."/>
            <person name="Yu J.-H."/>
            <person name="Zhou M."/>
            <person name="Andersen M.R."/>
            <person name="Archer D.B."/>
            <person name="Baker S.E."/>
            <person name="Benoit I."/>
            <person name="Brakhage A.A."/>
            <person name="Braus G.H."/>
            <person name="Fischer R."/>
            <person name="Frisvad J.C."/>
            <person name="Goldman G.H."/>
            <person name="Houbraken J."/>
            <person name="Oakley B."/>
            <person name="Pocsi I."/>
            <person name="Scazzocchio C."/>
            <person name="Seiboth B."/>
            <person name="vanKuyk P.A."/>
            <person name="Wortman J."/>
            <person name="Dyer P.S."/>
            <person name="Grigoriev I.V."/>
        </authorList>
    </citation>
    <scope>NUCLEOTIDE SEQUENCE [LARGE SCALE GENOMIC DNA]</scope>
    <source>
        <strain evidence="3">DTO 134E9</strain>
    </source>
</reference>